<dbReference type="OrthoDB" id="3799380at2759"/>
<organism evidence="1 2">
    <name type="scientific">Karstenula rhodostoma CBS 690.94</name>
    <dbReference type="NCBI Taxonomy" id="1392251"/>
    <lineage>
        <taxon>Eukaryota</taxon>
        <taxon>Fungi</taxon>
        <taxon>Dikarya</taxon>
        <taxon>Ascomycota</taxon>
        <taxon>Pezizomycotina</taxon>
        <taxon>Dothideomycetes</taxon>
        <taxon>Pleosporomycetidae</taxon>
        <taxon>Pleosporales</taxon>
        <taxon>Massarineae</taxon>
        <taxon>Didymosphaeriaceae</taxon>
        <taxon>Karstenula</taxon>
    </lineage>
</organism>
<gene>
    <name evidence="1" type="ORF">P171DRAFT_448625</name>
</gene>
<evidence type="ECO:0000313" key="1">
    <source>
        <dbReference type="EMBL" id="KAF2439134.1"/>
    </source>
</evidence>
<accession>A0A9P4P675</accession>
<dbReference type="AlphaFoldDB" id="A0A9P4P675"/>
<comment type="caution">
    <text evidence="1">The sequence shown here is derived from an EMBL/GenBank/DDBJ whole genome shotgun (WGS) entry which is preliminary data.</text>
</comment>
<dbReference type="Proteomes" id="UP000799764">
    <property type="component" value="Unassembled WGS sequence"/>
</dbReference>
<evidence type="ECO:0000313" key="2">
    <source>
        <dbReference type="Proteomes" id="UP000799764"/>
    </source>
</evidence>
<name>A0A9P4P675_9PLEO</name>
<protein>
    <submittedName>
        <fullName evidence="1">Uncharacterized protein</fullName>
    </submittedName>
</protein>
<proteinExistence type="predicted"/>
<keyword evidence="2" id="KW-1185">Reference proteome</keyword>
<sequence length="282" mass="32035">MSTAVPLATVFRFFEPFRDNILRMLLPSEISTLLSVLNTTVSEWERSKHMDIMYEIFQDIGELSRIQDLGLTIRIFGSDLHLLDMKIRDPERIIGNHRKFSIFVLISGHSEDGFPTLNKDFRSTLGNADAKGLSTDFYQHLPGKIADDITLLSRWMLCTPHPTGSLPGMVPGWIPMFNTHGHISLRTYISDYNGYKSRILHMDRTLTKRMFGHQNLLAHVSSLEAVCYLLEGNTRRKLHVTGRTTLNTLRDVYIPSQEVNSGGYVIVNSIQPLNSAIILHLP</sequence>
<dbReference type="EMBL" id="MU001510">
    <property type="protein sequence ID" value="KAF2439134.1"/>
    <property type="molecule type" value="Genomic_DNA"/>
</dbReference>
<reference evidence="1" key="1">
    <citation type="journal article" date="2020" name="Stud. Mycol.">
        <title>101 Dothideomycetes genomes: a test case for predicting lifestyles and emergence of pathogens.</title>
        <authorList>
            <person name="Haridas S."/>
            <person name="Albert R."/>
            <person name="Binder M."/>
            <person name="Bloem J."/>
            <person name="Labutti K."/>
            <person name="Salamov A."/>
            <person name="Andreopoulos B."/>
            <person name="Baker S."/>
            <person name="Barry K."/>
            <person name="Bills G."/>
            <person name="Bluhm B."/>
            <person name="Cannon C."/>
            <person name="Castanera R."/>
            <person name="Culley D."/>
            <person name="Daum C."/>
            <person name="Ezra D."/>
            <person name="Gonzalez J."/>
            <person name="Henrissat B."/>
            <person name="Kuo A."/>
            <person name="Liang C."/>
            <person name="Lipzen A."/>
            <person name="Lutzoni F."/>
            <person name="Magnuson J."/>
            <person name="Mondo S."/>
            <person name="Nolan M."/>
            <person name="Ohm R."/>
            <person name="Pangilinan J."/>
            <person name="Park H.-J."/>
            <person name="Ramirez L."/>
            <person name="Alfaro M."/>
            <person name="Sun H."/>
            <person name="Tritt A."/>
            <person name="Yoshinaga Y."/>
            <person name="Zwiers L.-H."/>
            <person name="Turgeon B."/>
            <person name="Goodwin S."/>
            <person name="Spatafora J."/>
            <person name="Crous P."/>
            <person name="Grigoriev I."/>
        </authorList>
    </citation>
    <scope>NUCLEOTIDE SEQUENCE</scope>
    <source>
        <strain evidence="1">CBS 690.94</strain>
    </source>
</reference>